<reference evidence="2" key="1">
    <citation type="submission" date="2020-08" db="EMBL/GenBank/DDBJ databases">
        <title>Genome public.</title>
        <authorList>
            <person name="Liu C."/>
            <person name="Sun Q."/>
        </authorList>
    </citation>
    <scope>NUCLEOTIDE SEQUENCE</scope>
    <source>
        <strain evidence="2">NSJ-32</strain>
    </source>
</reference>
<keyword evidence="3" id="KW-1185">Reference proteome</keyword>
<feature type="domain" description="Xylose isomerase-like TIM barrel" evidence="1">
    <location>
        <begin position="24"/>
        <end position="255"/>
    </location>
</feature>
<evidence type="ECO:0000313" key="3">
    <source>
        <dbReference type="Proteomes" id="UP000657006"/>
    </source>
</evidence>
<keyword evidence="2" id="KW-0413">Isomerase</keyword>
<dbReference type="InterPro" id="IPR036237">
    <property type="entry name" value="Xyl_isomerase-like_sf"/>
</dbReference>
<dbReference type="Proteomes" id="UP000657006">
    <property type="component" value="Unassembled WGS sequence"/>
</dbReference>
<proteinExistence type="predicted"/>
<gene>
    <name evidence="2" type="ORF">H8730_08165</name>
</gene>
<name>A0A926I1Y9_9FIRM</name>
<dbReference type="InterPro" id="IPR050312">
    <property type="entry name" value="IolE/XylAMocC-like"/>
</dbReference>
<protein>
    <submittedName>
        <fullName evidence="2">Sugar phosphate isomerase/epimerase</fullName>
    </submittedName>
</protein>
<evidence type="ECO:0000313" key="2">
    <source>
        <dbReference type="EMBL" id="MBC8543516.1"/>
    </source>
</evidence>
<dbReference type="GO" id="GO:0016853">
    <property type="term" value="F:isomerase activity"/>
    <property type="evidence" value="ECO:0007669"/>
    <property type="project" value="UniProtKB-KW"/>
</dbReference>
<dbReference type="PANTHER" id="PTHR12110:SF21">
    <property type="entry name" value="XYLOSE ISOMERASE-LIKE TIM BARREL DOMAIN-CONTAINING PROTEIN"/>
    <property type="match status" value="1"/>
</dbReference>
<dbReference type="PANTHER" id="PTHR12110">
    <property type="entry name" value="HYDROXYPYRUVATE ISOMERASE"/>
    <property type="match status" value="1"/>
</dbReference>
<sequence>MIKLGVNTVLFKAFSFREAAQAIKLAGYDGLEISAIQGMCEHLNLDDWKAQKADLLDVMAEVGLTFLSTEVASLDKERLKKAFEACAEIGIPVINVGPGGKSGDEETLRASVETLADLAAMAETYGVTLCVKAHVGAAIYNTPTTLRAMDAITSPAFGIDMDPSHIYRAGELPEMALPAVLSRVKHVHIRDCKGAGPSPGVPSLQACGRGDINLFEYFKAMVDGHYDGPVCLEVIGPELTMVEASTIAAESYGYMNACLKQLQARG</sequence>
<organism evidence="2 3">
    <name type="scientific">Bianquea renquensis</name>
    <dbReference type="NCBI Taxonomy" id="2763661"/>
    <lineage>
        <taxon>Bacteria</taxon>
        <taxon>Bacillati</taxon>
        <taxon>Bacillota</taxon>
        <taxon>Clostridia</taxon>
        <taxon>Eubacteriales</taxon>
        <taxon>Bianqueaceae</taxon>
        <taxon>Bianquea</taxon>
    </lineage>
</organism>
<dbReference type="InterPro" id="IPR013022">
    <property type="entry name" value="Xyl_isomerase-like_TIM-brl"/>
</dbReference>
<dbReference type="RefSeq" id="WP_177713653.1">
    <property type="nucleotide sequence ID" value="NZ_JACRSQ010000010.1"/>
</dbReference>
<dbReference type="Gene3D" id="3.20.20.150">
    <property type="entry name" value="Divalent-metal-dependent TIM barrel enzymes"/>
    <property type="match status" value="1"/>
</dbReference>
<comment type="caution">
    <text evidence="2">The sequence shown here is derived from an EMBL/GenBank/DDBJ whole genome shotgun (WGS) entry which is preliminary data.</text>
</comment>
<accession>A0A926I1Y9</accession>
<dbReference type="SUPFAM" id="SSF51658">
    <property type="entry name" value="Xylose isomerase-like"/>
    <property type="match status" value="1"/>
</dbReference>
<dbReference type="EMBL" id="JACRSQ010000010">
    <property type="protein sequence ID" value="MBC8543516.1"/>
    <property type="molecule type" value="Genomic_DNA"/>
</dbReference>
<dbReference type="AlphaFoldDB" id="A0A926I1Y9"/>
<evidence type="ECO:0000259" key="1">
    <source>
        <dbReference type="Pfam" id="PF01261"/>
    </source>
</evidence>
<dbReference type="Pfam" id="PF01261">
    <property type="entry name" value="AP_endonuc_2"/>
    <property type="match status" value="1"/>
</dbReference>